<dbReference type="Proteomes" id="UP000695000">
    <property type="component" value="Unplaced"/>
</dbReference>
<dbReference type="RefSeq" id="XP_017780610.1">
    <property type="nucleotide sequence ID" value="XM_017925121.1"/>
</dbReference>
<keyword evidence="1" id="KW-1185">Reference proteome</keyword>
<accession>A0ABM1N1B0</accession>
<name>A0ABM1N1B0_NICVS</name>
<sequence length="431" mass="48658">MGNNQNQGNTINPEHGSLKSQETTEIMIEIDVNVENVSVLQDFEIINKEDCVEEVVEVGSLENNLNNIPKEGITDRSDLSDVKANLQEDNETFDDPINTEMENLYNIPEEGIADRSDLSVVKADLQEDKETFDDLINTEMENLNNIPEEGIANRSDLYDVKADLQEDNETFDDSINTEMENLNNIPEESIADRSDLYDVKADLQKDNETFDDVINTEMTNLQDVEGMNKEDCAEEGVNVGSLENNENNKPEDDIEVVPVNAFFDNDIIPEMANDDAKAESGTILQECEYTNGPNCEEIDDKGANNIEEEPDIPEEELDIPEEESDIIQEETDIPEVQPDVHNIIDDSQSDNAYLDKSTELQFVDNDGNDERGSHLETCKTLNAKFDDEEEDGARCLEINIPKEVVMDDEECTEILIIRNKILEIFPDVEES</sequence>
<evidence type="ECO:0000313" key="1">
    <source>
        <dbReference type="Proteomes" id="UP000695000"/>
    </source>
</evidence>
<dbReference type="GeneID" id="108565584"/>
<protein>
    <submittedName>
        <fullName evidence="2">Uncharacterized protein LOC108565584</fullName>
    </submittedName>
</protein>
<proteinExistence type="predicted"/>
<feature type="non-terminal residue" evidence="2">
    <location>
        <position position="431"/>
    </location>
</feature>
<reference evidence="2" key="1">
    <citation type="submission" date="2025-08" db="UniProtKB">
        <authorList>
            <consortium name="RefSeq"/>
        </authorList>
    </citation>
    <scope>IDENTIFICATION</scope>
    <source>
        <tissue evidence="2">Whole Larva</tissue>
    </source>
</reference>
<organism evidence="1 2">
    <name type="scientific">Nicrophorus vespilloides</name>
    <name type="common">Boreal carrion beetle</name>
    <dbReference type="NCBI Taxonomy" id="110193"/>
    <lineage>
        <taxon>Eukaryota</taxon>
        <taxon>Metazoa</taxon>
        <taxon>Ecdysozoa</taxon>
        <taxon>Arthropoda</taxon>
        <taxon>Hexapoda</taxon>
        <taxon>Insecta</taxon>
        <taxon>Pterygota</taxon>
        <taxon>Neoptera</taxon>
        <taxon>Endopterygota</taxon>
        <taxon>Coleoptera</taxon>
        <taxon>Polyphaga</taxon>
        <taxon>Staphyliniformia</taxon>
        <taxon>Silphidae</taxon>
        <taxon>Nicrophorinae</taxon>
        <taxon>Nicrophorus</taxon>
    </lineage>
</organism>
<evidence type="ECO:0000313" key="2">
    <source>
        <dbReference type="RefSeq" id="XP_017780610.1"/>
    </source>
</evidence>
<gene>
    <name evidence="2" type="primary">LOC108565584</name>
</gene>